<gene>
    <name evidence="1" type="ORF">SAMN06295900_11191</name>
</gene>
<organism evidence="1 2">
    <name type="scientific">Trinickia caryophylli</name>
    <name type="common">Paraburkholderia caryophylli</name>
    <dbReference type="NCBI Taxonomy" id="28094"/>
    <lineage>
        <taxon>Bacteria</taxon>
        <taxon>Pseudomonadati</taxon>
        <taxon>Pseudomonadota</taxon>
        <taxon>Betaproteobacteria</taxon>
        <taxon>Burkholderiales</taxon>
        <taxon>Burkholderiaceae</taxon>
        <taxon>Trinickia</taxon>
    </lineage>
</organism>
<protein>
    <submittedName>
        <fullName evidence="1">Uncharacterized protein</fullName>
    </submittedName>
</protein>
<name>A0A1X7FUN6_TRICW</name>
<sequence>MATDSRTALPQFDRPFRLFAAGARVLAQNAAGKVIDIGTMDCTDGNACSIRLDVDAIETGPQPGPEQALRALAPMLGFDYLDGLFTSEGEARFSGLLDDLPHIEFTLGETAPRELVDRKPPELF</sequence>
<dbReference type="GeneID" id="95552936"/>
<proteinExistence type="predicted"/>
<keyword evidence="2" id="KW-1185">Reference proteome</keyword>
<dbReference type="EMBL" id="FXAH01000011">
    <property type="protein sequence ID" value="SMF58438.1"/>
    <property type="molecule type" value="Genomic_DNA"/>
</dbReference>
<dbReference type="STRING" id="28094.SAMN06295900_11191"/>
<dbReference type="OrthoDB" id="6563456at2"/>
<dbReference type="RefSeq" id="WP_085228992.1">
    <property type="nucleotide sequence ID" value="NZ_BSQD01000008.1"/>
</dbReference>
<evidence type="ECO:0000313" key="1">
    <source>
        <dbReference type="EMBL" id="SMF58438.1"/>
    </source>
</evidence>
<evidence type="ECO:0000313" key="2">
    <source>
        <dbReference type="Proteomes" id="UP000192911"/>
    </source>
</evidence>
<reference evidence="2" key="1">
    <citation type="submission" date="2017-04" db="EMBL/GenBank/DDBJ databases">
        <authorList>
            <person name="Varghese N."/>
            <person name="Submissions S."/>
        </authorList>
    </citation>
    <scope>NUCLEOTIDE SEQUENCE [LARGE SCALE GENOMIC DNA]</scope>
    <source>
        <strain evidence="2">Ballard 720</strain>
    </source>
</reference>
<dbReference type="AlphaFoldDB" id="A0A1X7FUN6"/>
<accession>A0A1X7FUN6</accession>
<dbReference type="Proteomes" id="UP000192911">
    <property type="component" value="Unassembled WGS sequence"/>
</dbReference>